<reference evidence="1" key="1">
    <citation type="submission" date="2022-01" db="EMBL/GenBank/DDBJ databases">
        <authorList>
            <person name="Lagorce A."/>
        </authorList>
    </citation>
    <scope>NUCLEOTIDE SEQUENCE</scope>
    <source>
        <strain evidence="1">Th15_F1_D04</strain>
    </source>
</reference>
<evidence type="ECO:0000313" key="2">
    <source>
        <dbReference type="Proteomes" id="UP001295420"/>
    </source>
</evidence>
<organism evidence="1 2">
    <name type="scientific">Vibrio owensii</name>
    <dbReference type="NCBI Taxonomy" id="696485"/>
    <lineage>
        <taxon>Bacteria</taxon>
        <taxon>Pseudomonadati</taxon>
        <taxon>Pseudomonadota</taxon>
        <taxon>Gammaproteobacteria</taxon>
        <taxon>Vibrionales</taxon>
        <taxon>Vibrionaceae</taxon>
        <taxon>Vibrio</taxon>
    </lineage>
</organism>
<dbReference type="Proteomes" id="UP001295420">
    <property type="component" value="Unassembled WGS sequence"/>
</dbReference>
<dbReference type="EMBL" id="CAKMTQ010000001">
    <property type="protein sequence ID" value="CAH1520418.1"/>
    <property type="molecule type" value="Genomic_DNA"/>
</dbReference>
<gene>
    <name evidence="1" type="ORF">THF1D04_10130</name>
</gene>
<dbReference type="AlphaFoldDB" id="A0AAU9PX80"/>
<protein>
    <submittedName>
        <fullName evidence="1">Uncharacterized protein</fullName>
    </submittedName>
</protein>
<evidence type="ECO:0000313" key="1">
    <source>
        <dbReference type="EMBL" id="CAH1520418.1"/>
    </source>
</evidence>
<name>A0AAU9PX80_9VIBR</name>
<comment type="caution">
    <text evidence="1">The sequence shown here is derived from an EMBL/GenBank/DDBJ whole genome shotgun (WGS) entry which is preliminary data.</text>
</comment>
<proteinExistence type="predicted"/>
<dbReference type="RefSeq" id="WP_409929667.1">
    <property type="nucleotide sequence ID" value="NZ_CAKMTQ010000001.1"/>
</dbReference>
<accession>A0AAU9PX80</accession>
<sequence length="431" mass="48965">MAAPKSLTFQLHQHWEVVEQLTRLSREFPAFELRVLEQVINQYKSKNAESNTVLTSLVNADILQPINRSSDYQLNTLVVDFVRGLTQEHELGLSAVLKARVDAIKDATSQVLEGLDVADNDLLRTGANRLSELVRKITQQLTQDKQAIFEIAELAKSADTSVPIERRYREVLEVYDQYVEPMNEMMDSGLGGSFYPLLEKAEDALDTAVDILSMRGSLYQQRLAMRQIAYQVKDLRYQGRVIAQQCADTLLPLREEARQHNQLSAVISKQLSQVRKKGLARGLIAEGLPMWKSSRVTKIQLGNEVRELMAEFLDFEPSSIPFPDEEEATESLMINWVDEELLREQLADSLPVANLMTWLRGNYQHLPDAELLRLYHELVRAPQWRSTLGASSSTTALNTVAVTYHPHEIKMLTGSTNAKDVDNANWQNRFK</sequence>